<accession>A0A5B7G0Z7</accession>
<keyword evidence="2" id="KW-1185">Reference proteome</keyword>
<dbReference type="Proteomes" id="UP000324222">
    <property type="component" value="Unassembled WGS sequence"/>
</dbReference>
<dbReference type="AlphaFoldDB" id="A0A5B7G0Z7"/>
<evidence type="ECO:0000313" key="1">
    <source>
        <dbReference type="EMBL" id="MPC51215.1"/>
    </source>
</evidence>
<gene>
    <name evidence="1" type="ORF">E2C01_045058</name>
</gene>
<organism evidence="1 2">
    <name type="scientific">Portunus trituberculatus</name>
    <name type="common">Swimming crab</name>
    <name type="synonym">Neptunus trituberculatus</name>
    <dbReference type="NCBI Taxonomy" id="210409"/>
    <lineage>
        <taxon>Eukaryota</taxon>
        <taxon>Metazoa</taxon>
        <taxon>Ecdysozoa</taxon>
        <taxon>Arthropoda</taxon>
        <taxon>Crustacea</taxon>
        <taxon>Multicrustacea</taxon>
        <taxon>Malacostraca</taxon>
        <taxon>Eumalacostraca</taxon>
        <taxon>Eucarida</taxon>
        <taxon>Decapoda</taxon>
        <taxon>Pleocyemata</taxon>
        <taxon>Brachyura</taxon>
        <taxon>Eubrachyura</taxon>
        <taxon>Portunoidea</taxon>
        <taxon>Portunidae</taxon>
        <taxon>Portuninae</taxon>
        <taxon>Portunus</taxon>
    </lineage>
</organism>
<name>A0A5B7G0Z7_PORTR</name>
<sequence>MSASQQSASQRPAIAWRGRGMKKLPMLNLSPHAHQNARAGEAVSRGCVHAYVLTRGRGGGGGVVAAARNTLMNVATSVFSLASLHLKSAFPASPPWPLLRRAGIRGAC</sequence>
<evidence type="ECO:0000313" key="2">
    <source>
        <dbReference type="Proteomes" id="UP000324222"/>
    </source>
</evidence>
<reference evidence="1 2" key="1">
    <citation type="submission" date="2019-05" db="EMBL/GenBank/DDBJ databases">
        <title>Another draft genome of Portunus trituberculatus and its Hox gene families provides insights of decapod evolution.</title>
        <authorList>
            <person name="Jeong J.-H."/>
            <person name="Song I."/>
            <person name="Kim S."/>
            <person name="Choi T."/>
            <person name="Kim D."/>
            <person name="Ryu S."/>
            <person name="Kim W."/>
        </authorList>
    </citation>
    <scope>NUCLEOTIDE SEQUENCE [LARGE SCALE GENOMIC DNA]</scope>
    <source>
        <tissue evidence="1">Muscle</tissue>
    </source>
</reference>
<dbReference type="EMBL" id="VSRR010010040">
    <property type="protein sequence ID" value="MPC51215.1"/>
    <property type="molecule type" value="Genomic_DNA"/>
</dbReference>
<comment type="caution">
    <text evidence="1">The sequence shown here is derived from an EMBL/GenBank/DDBJ whole genome shotgun (WGS) entry which is preliminary data.</text>
</comment>
<protein>
    <submittedName>
        <fullName evidence="1">Uncharacterized protein</fullName>
    </submittedName>
</protein>
<proteinExistence type="predicted"/>